<dbReference type="SUPFAM" id="SSF55931">
    <property type="entry name" value="Glutamine synthetase/guanido kinase"/>
    <property type="match status" value="1"/>
</dbReference>
<comment type="cofactor">
    <cofactor evidence="1">
        <name>Mg(2+)</name>
        <dbReference type="ChEBI" id="CHEBI:18420"/>
    </cofactor>
</comment>
<keyword evidence="3 11" id="KW-0436">Ligase</keyword>
<dbReference type="SUPFAM" id="SSF54368">
    <property type="entry name" value="Glutamine synthetase, N-terminal domain"/>
    <property type="match status" value="1"/>
</dbReference>
<feature type="domain" description="GS catalytic" evidence="10">
    <location>
        <begin position="113"/>
        <end position="447"/>
    </location>
</feature>
<dbReference type="RefSeq" id="WP_382419879.1">
    <property type="nucleotide sequence ID" value="NZ_JBHSCW010000001.1"/>
</dbReference>
<keyword evidence="6" id="KW-0535">Nitrogen fixation</keyword>
<evidence type="ECO:0000256" key="7">
    <source>
        <dbReference type="PROSITE-ProRule" id="PRU01330"/>
    </source>
</evidence>
<dbReference type="InterPro" id="IPR036651">
    <property type="entry name" value="Gln_synt_N_sf"/>
</dbReference>
<comment type="similarity">
    <text evidence="7 8">Belongs to the glutamine synthetase family.</text>
</comment>
<dbReference type="PANTHER" id="PTHR43785:SF3">
    <property type="entry name" value="GS CATALYTIC DOMAIN-CONTAINING PROTEIN"/>
    <property type="match status" value="1"/>
</dbReference>
<reference evidence="12" key="1">
    <citation type="journal article" date="2019" name="Int. J. Syst. Evol. Microbiol.">
        <title>The Global Catalogue of Microorganisms (GCM) 10K type strain sequencing project: providing services to taxonomists for standard genome sequencing and annotation.</title>
        <authorList>
            <consortium name="The Broad Institute Genomics Platform"/>
            <consortium name="The Broad Institute Genome Sequencing Center for Infectious Disease"/>
            <person name="Wu L."/>
            <person name="Ma J."/>
        </authorList>
    </citation>
    <scope>NUCLEOTIDE SEQUENCE [LARGE SCALE GENOMIC DNA]</scope>
    <source>
        <strain evidence="12">CECT 8472</strain>
    </source>
</reference>
<organism evidence="11 12">
    <name type="scientific">Fodinicurvata halophila</name>
    <dbReference type="NCBI Taxonomy" id="1419723"/>
    <lineage>
        <taxon>Bacteria</taxon>
        <taxon>Pseudomonadati</taxon>
        <taxon>Pseudomonadota</taxon>
        <taxon>Alphaproteobacteria</taxon>
        <taxon>Rhodospirillales</taxon>
        <taxon>Rhodovibrionaceae</taxon>
        <taxon>Fodinicurvata</taxon>
    </lineage>
</organism>
<comment type="function">
    <text evidence="2">Catalyzes the ATP-dependent biosynthesis of glutamine from glutamate and ammonia.</text>
</comment>
<gene>
    <name evidence="11" type="ORF">ACFOW6_00045</name>
</gene>
<sequence length="447" mass="50545">MSFIEDFLQENNIEEVECLVPDMAGIARGKILPASKFIKGLRSNGLRVPESIFVQTVTGSYPENDGVTNPATSDVYLVPDEETMRLVPWYEEPTAQVICDPYYFDHTPVPFAARHVLKRVLKLFQAKNYLPQVAVELEFYLVDRNDDPDYPLQPPIGRSGRRETSRQSYGVDAVNEFDPMFEEVYDFCDAQRVDIDTLTHEAGAAQMEMNFNHGEALLQADQAFLFKRTVREAGLRHNVYATFMSKPMQGEPGSSMHIHQSLLNMKTKRNAFANQNGKDSRLFQEYIAGLQRYLPATMPLFAPYVNSYRRLMPDTDAPINTHWGYDNRTVGLRVPHSGVQDRRVENRVPGADANPYLALAGSLACGYLGMQEKLTPRAPIEGSAYRLAHTLPRTLYDALNRFSSHRGLKNVLGDQFVAAVSAVKDAELDAYQQVISSWEREHLLQNV</sequence>
<dbReference type="InterPro" id="IPR014746">
    <property type="entry name" value="Gln_synth/guanido_kin_cat_dom"/>
</dbReference>
<evidence type="ECO:0000259" key="9">
    <source>
        <dbReference type="PROSITE" id="PS51986"/>
    </source>
</evidence>
<comment type="caution">
    <text evidence="11">The sequence shown here is derived from an EMBL/GenBank/DDBJ whole genome shotgun (WGS) entry which is preliminary data.</text>
</comment>
<dbReference type="InterPro" id="IPR008147">
    <property type="entry name" value="Gln_synt_N"/>
</dbReference>
<evidence type="ECO:0000256" key="4">
    <source>
        <dbReference type="ARBA" id="ARBA00022741"/>
    </source>
</evidence>
<evidence type="ECO:0000256" key="8">
    <source>
        <dbReference type="RuleBase" id="RU000384"/>
    </source>
</evidence>
<dbReference type="PROSITE" id="PS51987">
    <property type="entry name" value="GS_CATALYTIC"/>
    <property type="match status" value="1"/>
</dbReference>
<keyword evidence="5" id="KW-0067">ATP-binding</keyword>
<dbReference type="Gene3D" id="3.10.20.70">
    <property type="entry name" value="Glutamine synthetase, N-terminal domain"/>
    <property type="match status" value="1"/>
</dbReference>
<dbReference type="EMBL" id="JBHSCW010000001">
    <property type="protein sequence ID" value="MFC4349924.1"/>
    <property type="molecule type" value="Genomic_DNA"/>
</dbReference>
<dbReference type="Gene3D" id="3.30.590.10">
    <property type="entry name" value="Glutamine synthetase/guanido kinase, catalytic domain"/>
    <property type="match status" value="1"/>
</dbReference>
<dbReference type="SMART" id="SM01230">
    <property type="entry name" value="Gln-synt_C"/>
    <property type="match status" value="1"/>
</dbReference>
<dbReference type="GO" id="GO:0016874">
    <property type="term" value="F:ligase activity"/>
    <property type="evidence" value="ECO:0007669"/>
    <property type="project" value="UniProtKB-KW"/>
</dbReference>
<name>A0ABV8UHG1_9PROT</name>
<dbReference type="PROSITE" id="PS51986">
    <property type="entry name" value="GS_BETA_GRASP"/>
    <property type="match status" value="1"/>
</dbReference>
<dbReference type="InterPro" id="IPR008146">
    <property type="entry name" value="Gln_synth_cat_dom"/>
</dbReference>
<dbReference type="PANTHER" id="PTHR43785">
    <property type="entry name" value="GAMMA-GLUTAMYLPUTRESCINE SYNTHETASE"/>
    <property type="match status" value="1"/>
</dbReference>
<evidence type="ECO:0000256" key="3">
    <source>
        <dbReference type="ARBA" id="ARBA00022598"/>
    </source>
</evidence>
<feature type="domain" description="GS beta-grasp" evidence="9">
    <location>
        <begin position="11"/>
        <end position="106"/>
    </location>
</feature>
<evidence type="ECO:0000256" key="1">
    <source>
        <dbReference type="ARBA" id="ARBA00001946"/>
    </source>
</evidence>
<proteinExistence type="inferred from homology"/>
<dbReference type="EC" id="6.3.1.-" evidence="11"/>
<evidence type="ECO:0000256" key="5">
    <source>
        <dbReference type="ARBA" id="ARBA00022840"/>
    </source>
</evidence>
<dbReference type="Proteomes" id="UP001595799">
    <property type="component" value="Unassembled WGS sequence"/>
</dbReference>
<keyword evidence="12" id="KW-1185">Reference proteome</keyword>
<evidence type="ECO:0000259" key="10">
    <source>
        <dbReference type="PROSITE" id="PS51987"/>
    </source>
</evidence>
<protein>
    <submittedName>
        <fullName evidence="11">Glutamine synthetase family protein</fullName>
        <ecNumber evidence="11">6.3.1.-</ecNumber>
    </submittedName>
</protein>
<accession>A0ABV8UHG1</accession>
<evidence type="ECO:0000256" key="6">
    <source>
        <dbReference type="ARBA" id="ARBA00023231"/>
    </source>
</evidence>
<evidence type="ECO:0000256" key="2">
    <source>
        <dbReference type="ARBA" id="ARBA00003117"/>
    </source>
</evidence>
<dbReference type="Pfam" id="PF00120">
    <property type="entry name" value="Gln-synt_C"/>
    <property type="match status" value="1"/>
</dbReference>
<evidence type="ECO:0000313" key="12">
    <source>
        <dbReference type="Proteomes" id="UP001595799"/>
    </source>
</evidence>
<evidence type="ECO:0000313" key="11">
    <source>
        <dbReference type="EMBL" id="MFC4349924.1"/>
    </source>
</evidence>
<keyword evidence="4" id="KW-0547">Nucleotide-binding</keyword>